<sequence>MSITINDEKLIFHLQTKNTSYIFGVMENGQLGQIYYGKKVHSSDNYDNLQSREWRNAIPALDDEHNDFQLEMIKQEYSNFGTGDFRKPAFKVTEPNGSRITVLNYDSYQLLDGKSRIDAGLPSTFDDDGDGAKSLIIKLTDKLTGLNVYLNYSVFPNQDVIVRSTKFVNQGSSTLSLNRALSLQLDLPDKEYDMIHFHGSWARERELSRDSIHDGIQEIGSLRTASSHQENPFFILARHDTNEDQGAAFGFNLVYSGNFIDSVEVDQYRTTRVLVGINPEEFGWQLEPNQEFQTPEAVLSFSADGFNQLSQQLGEFYERHLVNPNFANELRPILINNWEATEFNINEQKLTSFAETAKKLGIEMMVLDDGWFGKRNDDTSSLGDWKVNHDKFPSGLGHLSQSIHNLGMKFGLWFEPEMISQNSDLYREHPEWLVVAPGRKPTPQRHQSVLDMSRTEVVDYLFESMAKIIKDNQIDYIKWDMNRNITEAFGLKLTSDQQLEFGHRYILGVYSLYQKLVDKFPNVLFESCASGGGRFDLGMMYYAPQAWTSDDTDAVERIKIQYGTSYGYPLSMMGAHISAVPNGLNGRQTPLATRGNVAFFGDFGYELDITSLDDDTLAEMKEQVEFYKQYRQVFQFGKFYRIESPFDTRGSYSSWEVVDGNQEVAIAGLYQTLQRPNDSYIRLYFKGLKEDAQYQVNNDPHVYYGDELMNAGYFVSHFNRDKRTGSVDFTSQLFIAKAK</sequence>
<dbReference type="GO" id="GO:0004557">
    <property type="term" value="F:alpha-galactosidase activity"/>
    <property type="evidence" value="ECO:0007669"/>
    <property type="project" value="UniProtKB-UniRule"/>
</dbReference>
<dbReference type="Pfam" id="PF02065">
    <property type="entry name" value="Melibiase"/>
    <property type="match status" value="1"/>
</dbReference>
<dbReference type="PANTHER" id="PTHR43053:SF3">
    <property type="entry name" value="ALPHA-GALACTOSIDASE C-RELATED"/>
    <property type="match status" value="1"/>
</dbReference>
<dbReference type="Gene3D" id="2.60.40.1180">
    <property type="entry name" value="Golgi alpha-mannosidase II"/>
    <property type="match status" value="1"/>
</dbReference>
<dbReference type="InterPro" id="IPR031705">
    <property type="entry name" value="Glyco_hydro_36_C"/>
</dbReference>
<dbReference type="EMBL" id="CP018906">
    <property type="protein sequence ID" value="AQW21429.1"/>
    <property type="molecule type" value="Genomic_DNA"/>
</dbReference>
<evidence type="ECO:0000256" key="1">
    <source>
        <dbReference type="ARBA" id="ARBA00001255"/>
    </source>
</evidence>
<dbReference type="PIRSF" id="PIRSF005536">
    <property type="entry name" value="Agal"/>
    <property type="match status" value="1"/>
</dbReference>
<dbReference type="PROSITE" id="PS00512">
    <property type="entry name" value="ALPHA_GALACTOSIDASE"/>
    <property type="match status" value="1"/>
</dbReference>
<dbReference type="RefSeq" id="WP_035167877.1">
    <property type="nucleotide sequence ID" value="NZ_CP018906.1"/>
</dbReference>
<protein>
    <recommendedName>
        <fullName evidence="3 6">Alpha-galactosidase</fullName>
        <ecNumber evidence="3 6">3.2.1.22</ecNumber>
    </recommendedName>
</protein>
<comment type="catalytic activity">
    <reaction evidence="1 6">
        <text>Hydrolysis of terminal, non-reducing alpha-D-galactose residues in alpha-D-galactosides, including galactose oligosaccharides, galactomannans and galactolipids.</text>
        <dbReference type="EC" id="3.2.1.22"/>
    </reaction>
</comment>
<feature type="binding site" evidence="8">
    <location>
        <position position="550"/>
    </location>
    <ligand>
        <name>substrate</name>
    </ligand>
</feature>
<keyword evidence="12" id="KW-1185">Reference proteome</keyword>
<gene>
    <name evidence="11" type="ORF">PL11_005520</name>
</gene>
<dbReference type="SUPFAM" id="SSF51445">
    <property type="entry name" value="(Trans)glycosidases"/>
    <property type="match status" value="1"/>
</dbReference>
<evidence type="ECO:0000256" key="3">
    <source>
        <dbReference type="ARBA" id="ARBA00012755"/>
    </source>
</evidence>
<proteinExistence type="inferred from homology"/>
<dbReference type="FunFam" id="3.20.20.70:FF:000118">
    <property type="entry name" value="Alpha-galactosidase"/>
    <property type="match status" value="1"/>
</dbReference>
<dbReference type="Gene3D" id="3.20.20.70">
    <property type="entry name" value="Aldolase class I"/>
    <property type="match status" value="1"/>
</dbReference>
<comment type="similarity">
    <text evidence="2">Belongs to the glycosyl hydrolase 36 family.</text>
</comment>
<reference evidence="11 12" key="1">
    <citation type="journal article" date="2015" name="Genome Announc.">
        <title>Genome Sequence of Lactobacillus curieae CCTCC M 2011381T, a Novel Producer of Gamma-aminobutyric Acid.</title>
        <authorList>
            <person name="Wang Y."/>
            <person name="Wang Y."/>
            <person name="Lang C."/>
            <person name="Wei D."/>
            <person name="Xu P."/>
            <person name="Xie J."/>
        </authorList>
    </citation>
    <scope>NUCLEOTIDE SEQUENCE [LARGE SCALE GENOMIC DNA]</scope>
    <source>
        <strain evidence="11 12">CCTCC M 2011381</strain>
    </source>
</reference>
<feature type="binding site" evidence="8">
    <location>
        <begin position="478"/>
        <end position="482"/>
    </location>
    <ligand>
        <name>substrate</name>
    </ligand>
</feature>
<feature type="binding site" evidence="8">
    <location>
        <position position="445"/>
    </location>
    <ligand>
        <name>substrate</name>
    </ligand>
</feature>
<dbReference type="InterPro" id="IPR013785">
    <property type="entry name" value="Aldolase_TIM"/>
</dbReference>
<feature type="binding site" evidence="8">
    <location>
        <begin position="368"/>
        <end position="369"/>
    </location>
    <ligand>
        <name>substrate</name>
    </ligand>
</feature>
<dbReference type="Pfam" id="PF16875">
    <property type="entry name" value="Glyco_hydro_36N"/>
    <property type="match status" value="1"/>
</dbReference>
<dbReference type="PRINTS" id="PR00743">
    <property type="entry name" value="GLHYDRLASE36"/>
</dbReference>
<evidence type="ECO:0000256" key="7">
    <source>
        <dbReference type="PIRSR" id="PIRSR005536-1"/>
    </source>
</evidence>
<feature type="binding site" evidence="8">
    <location>
        <position position="528"/>
    </location>
    <ligand>
        <name>substrate</name>
    </ligand>
</feature>
<dbReference type="Proteomes" id="UP000030361">
    <property type="component" value="Chromosome"/>
</dbReference>
<evidence type="ECO:0000313" key="11">
    <source>
        <dbReference type="EMBL" id="AQW21429.1"/>
    </source>
</evidence>
<dbReference type="Pfam" id="PF16874">
    <property type="entry name" value="Glyco_hydro_36C"/>
    <property type="match status" value="1"/>
</dbReference>
<accession>A0A1S6QIK4</accession>
<dbReference type="EC" id="3.2.1.22" evidence="3 6"/>
<evidence type="ECO:0000259" key="9">
    <source>
        <dbReference type="Pfam" id="PF16874"/>
    </source>
</evidence>
<evidence type="ECO:0000256" key="8">
    <source>
        <dbReference type="PIRSR" id="PIRSR005536-2"/>
    </source>
</evidence>
<organism evidence="11 12">
    <name type="scientific">Lentilactobacillus curieae</name>
    <dbReference type="NCBI Taxonomy" id="1138822"/>
    <lineage>
        <taxon>Bacteria</taxon>
        <taxon>Bacillati</taxon>
        <taxon>Bacillota</taxon>
        <taxon>Bacilli</taxon>
        <taxon>Lactobacillales</taxon>
        <taxon>Lactobacillaceae</taxon>
        <taxon>Lentilactobacillus</taxon>
    </lineage>
</organism>
<dbReference type="InterPro" id="IPR038417">
    <property type="entry name" value="Alpga-gal_N_sf"/>
</dbReference>
<evidence type="ECO:0000256" key="2">
    <source>
        <dbReference type="ARBA" id="ARBA00006202"/>
    </source>
</evidence>
<keyword evidence="4 6" id="KW-0378">Hydrolase</keyword>
<dbReference type="GO" id="GO:0016052">
    <property type="term" value="P:carbohydrate catabolic process"/>
    <property type="evidence" value="ECO:0007669"/>
    <property type="project" value="InterPro"/>
</dbReference>
<dbReference type="InterPro" id="IPR013780">
    <property type="entry name" value="Glyco_hydro_b"/>
</dbReference>
<dbReference type="eggNOG" id="COG3345">
    <property type="taxonomic scope" value="Bacteria"/>
</dbReference>
<dbReference type="KEGG" id="lcu:PL11_005520"/>
<dbReference type="InterPro" id="IPR000111">
    <property type="entry name" value="Glyco_hydro_27/36_CS"/>
</dbReference>
<dbReference type="AlphaFoldDB" id="A0A1S6QIK4"/>
<evidence type="ECO:0000256" key="5">
    <source>
        <dbReference type="ARBA" id="ARBA00023295"/>
    </source>
</evidence>
<dbReference type="InterPro" id="IPR017853">
    <property type="entry name" value="GH"/>
</dbReference>
<dbReference type="InterPro" id="IPR031704">
    <property type="entry name" value="Glyco_hydro_36_N"/>
</dbReference>
<evidence type="ECO:0000256" key="4">
    <source>
        <dbReference type="ARBA" id="ARBA00022801"/>
    </source>
</evidence>
<name>A0A1S6QIK4_9LACO</name>
<evidence type="ECO:0000256" key="6">
    <source>
        <dbReference type="PIRNR" id="PIRNR005536"/>
    </source>
</evidence>
<dbReference type="PANTHER" id="PTHR43053">
    <property type="entry name" value="GLYCOSIDASE FAMILY 31"/>
    <property type="match status" value="1"/>
</dbReference>
<feature type="domain" description="Glycosyl hydrolase family 36 N-terminal" evidence="10">
    <location>
        <begin position="29"/>
        <end position="287"/>
    </location>
</feature>
<dbReference type="Gene3D" id="2.70.98.60">
    <property type="entry name" value="alpha-galactosidase from lactobacil brevis"/>
    <property type="match status" value="1"/>
</dbReference>
<dbReference type="OrthoDB" id="9758822at2"/>
<dbReference type="CDD" id="cd14791">
    <property type="entry name" value="GH36"/>
    <property type="match status" value="1"/>
</dbReference>
<dbReference type="InterPro" id="IPR050985">
    <property type="entry name" value="Alpha-glycosidase_related"/>
</dbReference>
<feature type="binding site" evidence="8">
    <location>
        <position position="201"/>
    </location>
    <ligand>
        <name>substrate</name>
    </ligand>
</feature>
<feature type="domain" description="Glycosyl hydrolase family 36 C-terminal" evidence="9">
    <location>
        <begin position="653"/>
        <end position="735"/>
    </location>
</feature>
<feature type="active site" description="Proton donor" evidence="7">
    <location>
        <position position="550"/>
    </location>
</feature>
<feature type="active site" description="Nucleophile" evidence="7">
    <location>
        <position position="480"/>
    </location>
</feature>
<evidence type="ECO:0000259" key="10">
    <source>
        <dbReference type="Pfam" id="PF16875"/>
    </source>
</evidence>
<evidence type="ECO:0000313" key="12">
    <source>
        <dbReference type="Proteomes" id="UP000030361"/>
    </source>
</evidence>
<dbReference type="InterPro" id="IPR002252">
    <property type="entry name" value="Glyco_hydro_36"/>
</dbReference>
<keyword evidence="5 6" id="KW-0326">Glycosidase</keyword>